<evidence type="ECO:0000256" key="4">
    <source>
        <dbReference type="ARBA" id="ARBA00022490"/>
    </source>
</evidence>
<keyword evidence="5" id="KW-0143">Chaperone</keyword>
<protein>
    <recommendedName>
        <fullName evidence="3">FAD assembly factor SdhE</fullName>
    </recommendedName>
</protein>
<dbReference type="InterPro" id="IPR005631">
    <property type="entry name" value="SDH"/>
</dbReference>
<comment type="subcellular location">
    <subcellularLocation>
        <location evidence="1">Cytoplasm</location>
    </subcellularLocation>
</comment>
<dbReference type="EMBL" id="CP157355">
    <property type="protein sequence ID" value="XBM01090.1"/>
    <property type="molecule type" value="Genomic_DNA"/>
</dbReference>
<sequence length="102" mass="11524">MDEVELKRIIWRSRRGLLELDLQLERFVNEVLPTLNEQELAVYEQILMLPDWDFLEYVNGKSVCPDPELAEMIAQIAAANAGSHGETNNNAAGIAERITEAL</sequence>
<dbReference type="AlphaFoldDB" id="A0AAU7FAK6"/>
<evidence type="ECO:0000256" key="5">
    <source>
        <dbReference type="ARBA" id="ARBA00023186"/>
    </source>
</evidence>
<dbReference type="PANTHER" id="PTHR39585">
    <property type="entry name" value="FAD ASSEMBLY FACTOR SDHE"/>
    <property type="match status" value="1"/>
</dbReference>
<evidence type="ECO:0000256" key="3">
    <source>
        <dbReference type="ARBA" id="ARBA00019418"/>
    </source>
</evidence>
<accession>A0AAU7FAK6</accession>
<reference evidence="6" key="1">
    <citation type="submission" date="2024-05" db="EMBL/GenBank/DDBJ databases">
        <authorList>
            <person name="Yang L."/>
            <person name="Pan L."/>
        </authorList>
    </citation>
    <scope>NUCLEOTIDE SEQUENCE</scope>
    <source>
        <strain evidence="6">FCG-7</strain>
    </source>
</reference>
<dbReference type="InterPro" id="IPR050531">
    <property type="entry name" value="SdhE_FAD_assembly_factor"/>
</dbReference>
<gene>
    <name evidence="6" type="ORF">ABHF33_02045</name>
</gene>
<proteinExistence type="inferred from homology"/>
<dbReference type="GO" id="GO:0006105">
    <property type="term" value="P:succinate metabolic process"/>
    <property type="evidence" value="ECO:0007669"/>
    <property type="project" value="TreeGrafter"/>
</dbReference>
<organism evidence="6">
    <name type="scientific">Chitinibacter mangrovi</name>
    <dbReference type="NCBI Taxonomy" id="3153927"/>
    <lineage>
        <taxon>Bacteria</taxon>
        <taxon>Pseudomonadati</taxon>
        <taxon>Pseudomonadota</taxon>
        <taxon>Betaproteobacteria</taxon>
        <taxon>Neisseriales</taxon>
        <taxon>Chitinibacteraceae</taxon>
        <taxon>Chitinibacter</taxon>
    </lineage>
</organism>
<keyword evidence="4" id="KW-0963">Cytoplasm</keyword>
<dbReference type="SUPFAM" id="SSF109910">
    <property type="entry name" value="YgfY-like"/>
    <property type="match status" value="1"/>
</dbReference>
<dbReference type="Gene3D" id="1.10.150.250">
    <property type="entry name" value="Flavinator of succinate dehydrogenase"/>
    <property type="match status" value="1"/>
</dbReference>
<comment type="similarity">
    <text evidence="2">Belongs to the SdhE FAD assembly factor family.</text>
</comment>
<dbReference type="PANTHER" id="PTHR39585:SF1">
    <property type="entry name" value="FAD ASSEMBLY FACTOR SDHE"/>
    <property type="match status" value="1"/>
</dbReference>
<evidence type="ECO:0000256" key="1">
    <source>
        <dbReference type="ARBA" id="ARBA00004496"/>
    </source>
</evidence>
<dbReference type="Pfam" id="PF03937">
    <property type="entry name" value="Sdh5"/>
    <property type="match status" value="1"/>
</dbReference>
<name>A0AAU7FAK6_9NEIS</name>
<evidence type="ECO:0000256" key="2">
    <source>
        <dbReference type="ARBA" id="ARBA00008571"/>
    </source>
</evidence>
<dbReference type="InterPro" id="IPR036714">
    <property type="entry name" value="SDH_sf"/>
</dbReference>
<dbReference type="RefSeq" id="WP_348945409.1">
    <property type="nucleotide sequence ID" value="NZ_CP157355.1"/>
</dbReference>
<evidence type="ECO:0000313" key="6">
    <source>
        <dbReference type="EMBL" id="XBM01090.1"/>
    </source>
</evidence>
<dbReference type="GO" id="GO:0005737">
    <property type="term" value="C:cytoplasm"/>
    <property type="evidence" value="ECO:0007669"/>
    <property type="project" value="UniProtKB-SubCell"/>
</dbReference>
<dbReference type="KEGG" id="cmav:ABHF33_02045"/>